<dbReference type="NCBIfam" id="TIGR03083">
    <property type="entry name" value="maleylpyruvate isomerase family mycothiol-dependent enzyme"/>
    <property type="match status" value="1"/>
</dbReference>
<evidence type="ECO:0000313" key="1">
    <source>
        <dbReference type="EMBL" id="MBM2615308.1"/>
    </source>
</evidence>
<keyword evidence="2" id="KW-1185">Reference proteome</keyword>
<dbReference type="RefSeq" id="WP_203375221.1">
    <property type="nucleotide sequence ID" value="NZ_JAENHP010000002.1"/>
</dbReference>
<dbReference type="InterPro" id="IPR034660">
    <property type="entry name" value="DinB/YfiT-like"/>
</dbReference>
<name>A0ABS2A7L1_9ACTN</name>
<protein>
    <submittedName>
        <fullName evidence="1">TIGR03085 family protein</fullName>
    </submittedName>
</protein>
<dbReference type="SUPFAM" id="SSF109854">
    <property type="entry name" value="DinB/YfiT-like putative metalloenzymes"/>
    <property type="match status" value="1"/>
</dbReference>
<dbReference type="InterPro" id="IPR017519">
    <property type="entry name" value="CHP03085"/>
</dbReference>
<evidence type="ECO:0000313" key="2">
    <source>
        <dbReference type="Proteomes" id="UP000632138"/>
    </source>
</evidence>
<proteinExistence type="predicted"/>
<accession>A0ABS2A7L1</accession>
<sequence>MTAYAQRERRLLADLLLRLGPDEPTLCEGWTTRDLAAHLVVRERRPDAAAGAMIPPLREHGERVRKQTAARPYEQVVHEVRTPPWWSPVSNPLTDEMANTIEFFVHHEDARRGQPDWQPRDLDPGLEAALWRNVRLTSRLVLRRAGVAVTVTSPGYGSFAVGSSPTTTLSGPPGELAMYLTGRTGAARVTIDGDGLDGVRLGI</sequence>
<dbReference type="InterPro" id="IPR017517">
    <property type="entry name" value="Maleyloyr_isom"/>
</dbReference>
<reference evidence="1 2" key="1">
    <citation type="submission" date="2021-01" db="EMBL/GenBank/DDBJ databases">
        <title>Actinoplanes sp. nov. LDG1-06 isolated from lichen.</title>
        <authorList>
            <person name="Saeng-In P."/>
            <person name="Phongsopitanun W."/>
            <person name="Kanchanasin P."/>
            <person name="Yuki M."/>
            <person name="Kudo T."/>
            <person name="Ohkuma M."/>
            <person name="Tanasupawat S."/>
        </authorList>
    </citation>
    <scope>NUCLEOTIDE SEQUENCE [LARGE SCALE GENOMIC DNA]</scope>
    <source>
        <strain evidence="1 2">LDG1-06</strain>
    </source>
</reference>
<comment type="caution">
    <text evidence="1">The sequence shown here is derived from an EMBL/GenBank/DDBJ whole genome shotgun (WGS) entry which is preliminary data.</text>
</comment>
<dbReference type="Proteomes" id="UP000632138">
    <property type="component" value="Unassembled WGS sequence"/>
</dbReference>
<dbReference type="NCBIfam" id="TIGR03085">
    <property type="entry name" value="TIGR03085 family metal-binding protein"/>
    <property type="match status" value="1"/>
</dbReference>
<gene>
    <name evidence="1" type="ORF">JIG36_06995</name>
</gene>
<dbReference type="EMBL" id="JAENHP010000002">
    <property type="protein sequence ID" value="MBM2615308.1"/>
    <property type="molecule type" value="Genomic_DNA"/>
</dbReference>
<organism evidence="1 2">
    <name type="scientific">Paractinoplanes ovalisporus</name>
    <dbReference type="NCBI Taxonomy" id="2810368"/>
    <lineage>
        <taxon>Bacteria</taxon>
        <taxon>Bacillati</taxon>
        <taxon>Actinomycetota</taxon>
        <taxon>Actinomycetes</taxon>
        <taxon>Micromonosporales</taxon>
        <taxon>Micromonosporaceae</taxon>
        <taxon>Paractinoplanes</taxon>
    </lineage>
</organism>